<reference evidence="1" key="1">
    <citation type="submission" date="2014-09" db="EMBL/GenBank/DDBJ databases">
        <authorList>
            <person name="Magalhaes I.L.F."/>
            <person name="Oliveira U."/>
            <person name="Santos F.R."/>
            <person name="Vidigal T.H.D.A."/>
            <person name="Brescovit A.D."/>
            <person name="Santos A.J."/>
        </authorList>
    </citation>
    <scope>NUCLEOTIDE SEQUENCE</scope>
    <source>
        <tissue evidence="1">Shoot tissue taken approximately 20 cm above the soil surface</tissue>
    </source>
</reference>
<accession>A0A0A8ZJ23</accession>
<proteinExistence type="predicted"/>
<evidence type="ECO:0000313" key="1">
    <source>
        <dbReference type="EMBL" id="JAD34867.1"/>
    </source>
</evidence>
<dbReference type="EMBL" id="GBRH01263028">
    <property type="protein sequence ID" value="JAD34867.1"/>
    <property type="molecule type" value="Transcribed_RNA"/>
</dbReference>
<organism evidence="1">
    <name type="scientific">Arundo donax</name>
    <name type="common">Giant reed</name>
    <name type="synonym">Donax arundinaceus</name>
    <dbReference type="NCBI Taxonomy" id="35708"/>
    <lineage>
        <taxon>Eukaryota</taxon>
        <taxon>Viridiplantae</taxon>
        <taxon>Streptophyta</taxon>
        <taxon>Embryophyta</taxon>
        <taxon>Tracheophyta</taxon>
        <taxon>Spermatophyta</taxon>
        <taxon>Magnoliopsida</taxon>
        <taxon>Liliopsida</taxon>
        <taxon>Poales</taxon>
        <taxon>Poaceae</taxon>
        <taxon>PACMAD clade</taxon>
        <taxon>Arundinoideae</taxon>
        <taxon>Arundineae</taxon>
        <taxon>Arundo</taxon>
    </lineage>
</organism>
<dbReference type="AlphaFoldDB" id="A0A0A8ZJ23"/>
<sequence>MSDLGRKPVTNKPTNSFWQTTEGIQCYNVCTLPQVTYSYC</sequence>
<protein>
    <submittedName>
        <fullName evidence="1">Uncharacterized protein</fullName>
    </submittedName>
</protein>
<reference evidence="1" key="2">
    <citation type="journal article" date="2015" name="Data Brief">
        <title>Shoot transcriptome of the giant reed, Arundo donax.</title>
        <authorList>
            <person name="Barrero R.A."/>
            <person name="Guerrero F.D."/>
            <person name="Moolhuijzen P."/>
            <person name="Goolsby J.A."/>
            <person name="Tidwell J."/>
            <person name="Bellgard S.E."/>
            <person name="Bellgard M.I."/>
        </authorList>
    </citation>
    <scope>NUCLEOTIDE SEQUENCE</scope>
    <source>
        <tissue evidence="1">Shoot tissue taken approximately 20 cm above the soil surface</tissue>
    </source>
</reference>
<name>A0A0A8ZJ23_ARUDO</name>